<keyword evidence="3" id="KW-0804">Transcription</keyword>
<feature type="DNA-binding region" description="H-T-H motif" evidence="4">
    <location>
        <begin position="39"/>
        <end position="58"/>
    </location>
</feature>
<dbReference type="EMBL" id="JAKRRX010000206">
    <property type="protein sequence ID" value="MCW8336288.1"/>
    <property type="molecule type" value="Genomic_DNA"/>
</dbReference>
<keyword evidence="2 4" id="KW-0238">DNA-binding</keyword>
<dbReference type="GO" id="GO:0003677">
    <property type="term" value="F:DNA binding"/>
    <property type="evidence" value="ECO:0007669"/>
    <property type="project" value="UniProtKB-UniRule"/>
</dbReference>
<accession>A0A9X3CI21</accession>
<proteinExistence type="predicted"/>
<dbReference type="InterPro" id="IPR001647">
    <property type="entry name" value="HTH_TetR"/>
</dbReference>
<dbReference type="InterPro" id="IPR036271">
    <property type="entry name" value="Tet_transcr_reg_TetR-rel_C_sf"/>
</dbReference>
<dbReference type="PRINTS" id="PR00455">
    <property type="entry name" value="HTHTETR"/>
</dbReference>
<dbReference type="Proteomes" id="UP001155586">
    <property type="component" value="Unassembled WGS sequence"/>
</dbReference>
<evidence type="ECO:0000256" key="4">
    <source>
        <dbReference type="PROSITE-ProRule" id="PRU00335"/>
    </source>
</evidence>
<evidence type="ECO:0000256" key="1">
    <source>
        <dbReference type="ARBA" id="ARBA00023015"/>
    </source>
</evidence>
<name>A0A9X3CI21_9VIBR</name>
<keyword evidence="7" id="KW-1185">Reference proteome</keyword>
<reference evidence="6" key="1">
    <citation type="submission" date="2022-02" db="EMBL/GenBank/DDBJ databases">
        <title>Vibrio sp. nov., a new bacterium isolated from Bohai sea, China.</title>
        <authorList>
            <person name="Yuan Y."/>
        </authorList>
    </citation>
    <scope>NUCLEOTIDE SEQUENCE</scope>
    <source>
        <strain evidence="6">DBSS07</strain>
    </source>
</reference>
<dbReference type="AlphaFoldDB" id="A0A9X3CI21"/>
<dbReference type="Gene3D" id="1.10.357.10">
    <property type="entry name" value="Tetracycline Repressor, domain 2"/>
    <property type="match status" value="1"/>
</dbReference>
<dbReference type="Pfam" id="PF02909">
    <property type="entry name" value="TetR_C_1"/>
    <property type="match status" value="1"/>
</dbReference>
<evidence type="ECO:0000313" key="7">
    <source>
        <dbReference type="Proteomes" id="UP001155586"/>
    </source>
</evidence>
<evidence type="ECO:0000256" key="3">
    <source>
        <dbReference type="ARBA" id="ARBA00023163"/>
    </source>
</evidence>
<organism evidence="6 7">
    <name type="scientific">Vibrio paucivorans</name>
    <dbReference type="NCBI Taxonomy" id="2829489"/>
    <lineage>
        <taxon>Bacteria</taxon>
        <taxon>Pseudomonadati</taxon>
        <taxon>Pseudomonadota</taxon>
        <taxon>Gammaproteobacteria</taxon>
        <taxon>Vibrionales</taxon>
        <taxon>Vibrionaceae</taxon>
        <taxon>Vibrio</taxon>
    </lineage>
</organism>
<dbReference type="Pfam" id="PF00440">
    <property type="entry name" value="TetR_N"/>
    <property type="match status" value="1"/>
</dbReference>
<gene>
    <name evidence="6" type="ORF">MD483_20980</name>
</gene>
<dbReference type="RefSeq" id="WP_265689363.1">
    <property type="nucleotide sequence ID" value="NZ_JAKRRX010000206.1"/>
</dbReference>
<dbReference type="InterPro" id="IPR004111">
    <property type="entry name" value="Repressor_TetR_C"/>
</dbReference>
<dbReference type="SUPFAM" id="SSF46689">
    <property type="entry name" value="Homeodomain-like"/>
    <property type="match status" value="1"/>
</dbReference>
<sequence length="190" mass="21141">MSVNMKKRGRPSADKVKLNQQQIIECAKSMMQESGKLPSIRQLASNLGVDAMAIYHYFANKNALLEAMTISLIENLYQPINGPDWQQELEQLCVSYLGLLSQYSGLLETLLSMSSDGPARVFNDKLSTIFSGLNLPADQEQHTRDLLVDYLHGFALAMRCHNEQHTQPLDSSMIKGPLQLIIRSTSSNGA</sequence>
<evidence type="ECO:0000256" key="2">
    <source>
        <dbReference type="ARBA" id="ARBA00023125"/>
    </source>
</evidence>
<protein>
    <submittedName>
        <fullName evidence="6">TetR/AcrR family transcriptional regulator</fullName>
    </submittedName>
</protein>
<dbReference type="PROSITE" id="PS50977">
    <property type="entry name" value="HTH_TETR_2"/>
    <property type="match status" value="1"/>
</dbReference>
<dbReference type="InterPro" id="IPR009057">
    <property type="entry name" value="Homeodomain-like_sf"/>
</dbReference>
<feature type="domain" description="HTH tetR-type" evidence="5">
    <location>
        <begin position="17"/>
        <end position="76"/>
    </location>
</feature>
<comment type="caution">
    <text evidence="6">The sequence shown here is derived from an EMBL/GenBank/DDBJ whole genome shotgun (WGS) entry which is preliminary data.</text>
</comment>
<dbReference type="SUPFAM" id="SSF48498">
    <property type="entry name" value="Tetracyclin repressor-like, C-terminal domain"/>
    <property type="match status" value="1"/>
</dbReference>
<keyword evidence="1" id="KW-0805">Transcription regulation</keyword>
<evidence type="ECO:0000313" key="6">
    <source>
        <dbReference type="EMBL" id="MCW8336288.1"/>
    </source>
</evidence>
<dbReference type="GO" id="GO:0045892">
    <property type="term" value="P:negative regulation of DNA-templated transcription"/>
    <property type="evidence" value="ECO:0007669"/>
    <property type="project" value="InterPro"/>
</dbReference>
<evidence type="ECO:0000259" key="5">
    <source>
        <dbReference type="PROSITE" id="PS50977"/>
    </source>
</evidence>